<name>A0AA88S7K4_TACVA</name>
<sequence>MQKTFKVDSLEKPGEKDDKQEAREIRAWLLAMEEDFMKKSHPDVITQQHMTNVDKSYSETKLSSPCVACASACGHRFLLLLNQAHSVS</sequence>
<proteinExistence type="predicted"/>
<keyword evidence="3" id="KW-1185">Reference proteome</keyword>
<feature type="region of interest" description="Disordered" evidence="1">
    <location>
        <begin position="1"/>
        <end position="21"/>
    </location>
</feature>
<accession>A0AA88S7K4</accession>
<evidence type="ECO:0000313" key="2">
    <source>
        <dbReference type="EMBL" id="KAK2829418.1"/>
    </source>
</evidence>
<dbReference type="Proteomes" id="UP001187315">
    <property type="component" value="Unassembled WGS sequence"/>
</dbReference>
<evidence type="ECO:0000313" key="3">
    <source>
        <dbReference type="Proteomes" id="UP001187315"/>
    </source>
</evidence>
<evidence type="ECO:0000256" key="1">
    <source>
        <dbReference type="SAM" id="MobiDB-lite"/>
    </source>
</evidence>
<organism evidence="2 3">
    <name type="scientific">Tachysurus vachellii</name>
    <name type="common">Darkbarbel catfish</name>
    <name type="synonym">Pelteobagrus vachellii</name>
    <dbReference type="NCBI Taxonomy" id="175792"/>
    <lineage>
        <taxon>Eukaryota</taxon>
        <taxon>Metazoa</taxon>
        <taxon>Chordata</taxon>
        <taxon>Craniata</taxon>
        <taxon>Vertebrata</taxon>
        <taxon>Euteleostomi</taxon>
        <taxon>Actinopterygii</taxon>
        <taxon>Neopterygii</taxon>
        <taxon>Teleostei</taxon>
        <taxon>Ostariophysi</taxon>
        <taxon>Siluriformes</taxon>
        <taxon>Bagridae</taxon>
        <taxon>Tachysurus</taxon>
    </lineage>
</organism>
<dbReference type="AlphaFoldDB" id="A0AA88S7K4"/>
<reference evidence="2" key="1">
    <citation type="submission" date="2023-08" db="EMBL/GenBank/DDBJ databases">
        <title>Pelteobagrus vachellii genome.</title>
        <authorList>
            <person name="Liu H."/>
        </authorList>
    </citation>
    <scope>NUCLEOTIDE SEQUENCE</scope>
    <source>
        <strain evidence="2">PRFRI_2022a</strain>
        <tissue evidence="2">Muscle</tissue>
    </source>
</reference>
<protein>
    <submittedName>
        <fullName evidence="2">Uncharacterized protein</fullName>
    </submittedName>
</protein>
<comment type="caution">
    <text evidence="2">The sequence shown here is derived from an EMBL/GenBank/DDBJ whole genome shotgun (WGS) entry which is preliminary data.</text>
</comment>
<gene>
    <name evidence="2" type="ORF">Q7C36_017408</name>
</gene>
<dbReference type="EMBL" id="JAVHJS010000018">
    <property type="protein sequence ID" value="KAK2829418.1"/>
    <property type="molecule type" value="Genomic_DNA"/>
</dbReference>